<dbReference type="SUPFAM" id="SSF51445">
    <property type="entry name" value="(Trans)glycosidases"/>
    <property type="match status" value="1"/>
</dbReference>
<dbReference type="EMBL" id="JBHULH010000004">
    <property type="protein sequence ID" value="MFD2567369.1"/>
    <property type="molecule type" value="Genomic_DNA"/>
</dbReference>
<protein>
    <submittedName>
        <fullName evidence="4">Alpha-amylase family glycosyl hydrolase</fullName>
    </submittedName>
</protein>
<organism evidence="4 5">
    <name type="scientific">Pseudotenacibaculum haliotis</name>
    <dbReference type="NCBI Taxonomy" id="1862138"/>
    <lineage>
        <taxon>Bacteria</taxon>
        <taxon>Pseudomonadati</taxon>
        <taxon>Bacteroidota</taxon>
        <taxon>Flavobacteriia</taxon>
        <taxon>Flavobacteriales</taxon>
        <taxon>Flavobacteriaceae</taxon>
        <taxon>Pseudotenacibaculum</taxon>
    </lineage>
</organism>
<dbReference type="RefSeq" id="WP_379666080.1">
    <property type="nucleotide sequence ID" value="NZ_JBHULH010000004.1"/>
</dbReference>
<dbReference type="InterPro" id="IPR013783">
    <property type="entry name" value="Ig-like_fold"/>
</dbReference>
<keyword evidence="2" id="KW-0732">Signal</keyword>
<sequence length="951" mass="106626">MKNKLLLTVLFLSFVYSYGQVTISPFPFEVNQSITITVDTNSNATDCNGFSSPNKVYLHSGVGPDANPWTHVIGNWGQDDGVGEMTSNGNGTWSITFVPETYYGLSASEAAAVTRMGMVFRNENGSQEFKDNGCSDFFFDVGAFQLSLTSPSDDITITTSGATINIQATSTQTADFTLKANGSTVDTQNGITSYSLSPTVNTTTSYVLEANNGTETLSRSFQVIVNPTVVQEAIPSGIEEGINYDAHDPTKVTLALKAPNKDYIYVAGSFNNYEFDNNYVMKQDTDDPELYWLEITGLTSGQPYTYQYWVIDESPIANSPQLVKVADPYSTLVLSPFDDPGIPSASFPNIPTYPAGQEREVTLIQTGQTPYNWVVTNFDKPKKEDLVVYEVLIRDFDANRTFQDLIDRIDYFKNLKINAIELMPIMEYEGNESWGYNTSFHTALDKYYGTPEKFKEFVDLCHQNGIAVILDIALNHAFGRNPLVRMWMDDPDNDGWGNPSSENPYFNQLPMHSFNVGSDFNHQSTLTQNYVKKVVSFWIQEYKIDGFRWDLTKGFTQNCGNGTFDGDFNCTNNYQQDRVDVLKSYADHSWNVDPTHYVIFEHLGQDNEEQQWANYRLGDAIPKGIMMWGKMTNEYTDFVQGYSNNISRATHTSRGFTAPRLMMYPESHDEERVMYETVTTGNSSNSSHNPQNLDIALKRMASMGAISLTLPGPKMIWHFGALGMDNSIFTCSNGSVNSNCRLDTKPQPQWSENWLGDADRSLVYDTWARLIDLKIHEPVFEGDFSFDGTSQNVRLHLFDTSLPAGQLNNVVILANFNVIDQSINPNFPSTGTWYNLMDNTPVTITGTTDPILVPAGEFIIYGNQQTTLSNTENPTGNDLISMYPNPTRNGFQINTNTDHIVIYNLLGKMIAEHKGDFPKGHVFPTNRMEKGVYIVRIKSEQGSSIKKLIVE</sequence>
<comment type="similarity">
    <text evidence="1">Belongs to the glycosyl hydrolase 13 family.</text>
</comment>
<reference evidence="5" key="1">
    <citation type="journal article" date="2019" name="Int. J. Syst. Evol. Microbiol.">
        <title>The Global Catalogue of Microorganisms (GCM) 10K type strain sequencing project: providing services to taxonomists for standard genome sequencing and annotation.</title>
        <authorList>
            <consortium name="The Broad Institute Genomics Platform"/>
            <consortium name="The Broad Institute Genome Sequencing Center for Infectious Disease"/>
            <person name="Wu L."/>
            <person name="Ma J."/>
        </authorList>
    </citation>
    <scope>NUCLEOTIDE SEQUENCE [LARGE SCALE GENOMIC DNA]</scope>
    <source>
        <strain evidence="5">KCTC 52127</strain>
    </source>
</reference>
<gene>
    <name evidence="4" type="ORF">ACFSRZ_08295</name>
</gene>
<evidence type="ECO:0000313" key="4">
    <source>
        <dbReference type="EMBL" id="MFD2567369.1"/>
    </source>
</evidence>
<dbReference type="SUPFAM" id="SSF81296">
    <property type="entry name" value="E set domains"/>
    <property type="match status" value="1"/>
</dbReference>
<dbReference type="Pfam" id="PF00128">
    <property type="entry name" value="Alpha-amylase"/>
    <property type="match status" value="1"/>
</dbReference>
<keyword evidence="4" id="KW-0378">Hydrolase</keyword>
<dbReference type="Gene3D" id="2.60.40.10">
    <property type="entry name" value="Immunoglobulins"/>
    <property type="match status" value="1"/>
</dbReference>
<feature type="domain" description="Glycosyl hydrolase family 13 catalytic" evidence="3">
    <location>
        <begin position="390"/>
        <end position="771"/>
    </location>
</feature>
<dbReference type="InterPro" id="IPR014756">
    <property type="entry name" value="Ig_E-set"/>
</dbReference>
<dbReference type="InterPro" id="IPR006047">
    <property type="entry name" value="GH13_cat_dom"/>
</dbReference>
<comment type="caution">
    <text evidence="4">The sequence shown here is derived from an EMBL/GenBank/DDBJ whole genome shotgun (WGS) entry which is preliminary data.</text>
</comment>
<proteinExistence type="inferred from homology"/>
<dbReference type="GO" id="GO:0016787">
    <property type="term" value="F:hydrolase activity"/>
    <property type="evidence" value="ECO:0007669"/>
    <property type="project" value="UniProtKB-KW"/>
</dbReference>
<evidence type="ECO:0000259" key="3">
    <source>
        <dbReference type="SMART" id="SM00642"/>
    </source>
</evidence>
<evidence type="ECO:0000313" key="5">
    <source>
        <dbReference type="Proteomes" id="UP001597508"/>
    </source>
</evidence>
<dbReference type="Gene3D" id="3.20.20.80">
    <property type="entry name" value="Glycosidases"/>
    <property type="match status" value="1"/>
</dbReference>
<dbReference type="NCBIfam" id="TIGR04183">
    <property type="entry name" value="Por_Secre_tail"/>
    <property type="match status" value="1"/>
</dbReference>
<name>A0ABW5LS11_9FLAO</name>
<keyword evidence="5" id="KW-1185">Reference proteome</keyword>
<accession>A0ABW5LS11</accession>
<evidence type="ECO:0000256" key="1">
    <source>
        <dbReference type="ARBA" id="ARBA00008061"/>
    </source>
</evidence>
<dbReference type="Proteomes" id="UP001597508">
    <property type="component" value="Unassembled WGS sequence"/>
</dbReference>
<dbReference type="PANTHER" id="PTHR43002">
    <property type="entry name" value="GLYCOGEN DEBRANCHING ENZYME"/>
    <property type="match status" value="1"/>
</dbReference>
<dbReference type="InterPro" id="IPR026444">
    <property type="entry name" value="Secre_tail"/>
</dbReference>
<evidence type="ECO:0000256" key="2">
    <source>
        <dbReference type="ARBA" id="ARBA00022729"/>
    </source>
</evidence>
<dbReference type="InterPro" id="IPR017853">
    <property type="entry name" value="GH"/>
</dbReference>
<dbReference type="Pfam" id="PF18962">
    <property type="entry name" value="Por_Secre_tail"/>
    <property type="match status" value="1"/>
</dbReference>
<dbReference type="CDD" id="cd11350">
    <property type="entry name" value="AmyAc_4"/>
    <property type="match status" value="1"/>
</dbReference>
<dbReference type="SMART" id="SM00642">
    <property type="entry name" value="Aamy"/>
    <property type="match status" value="1"/>
</dbReference>